<evidence type="ECO:0000313" key="1">
    <source>
        <dbReference type="EMBL" id="KAJ9593324.1"/>
    </source>
</evidence>
<sequence>TSGEENTGNTGASKRGEYSCLFLQISPDIAAEFALARMQKLQCSLMLQLTRTLPSPASFLARFAGRLPSP</sequence>
<reference evidence="1" key="2">
    <citation type="submission" date="2023-05" db="EMBL/GenBank/DDBJ databases">
        <authorList>
            <person name="Fouks B."/>
        </authorList>
    </citation>
    <scope>NUCLEOTIDE SEQUENCE</scope>
    <source>
        <strain evidence="1">Stay&amp;Tobe</strain>
        <tissue evidence="1">Testes</tissue>
    </source>
</reference>
<accession>A0AAD8EKL5</accession>
<protein>
    <submittedName>
        <fullName evidence="1">Uncharacterized protein</fullName>
    </submittedName>
</protein>
<organism evidence="1 2">
    <name type="scientific">Diploptera punctata</name>
    <name type="common">Pacific beetle cockroach</name>
    <dbReference type="NCBI Taxonomy" id="6984"/>
    <lineage>
        <taxon>Eukaryota</taxon>
        <taxon>Metazoa</taxon>
        <taxon>Ecdysozoa</taxon>
        <taxon>Arthropoda</taxon>
        <taxon>Hexapoda</taxon>
        <taxon>Insecta</taxon>
        <taxon>Pterygota</taxon>
        <taxon>Neoptera</taxon>
        <taxon>Polyneoptera</taxon>
        <taxon>Dictyoptera</taxon>
        <taxon>Blattodea</taxon>
        <taxon>Blaberoidea</taxon>
        <taxon>Blaberidae</taxon>
        <taxon>Diplopterinae</taxon>
        <taxon>Diploptera</taxon>
    </lineage>
</organism>
<name>A0AAD8EKL5_DIPPU</name>
<gene>
    <name evidence="1" type="ORF">L9F63_015144</name>
</gene>
<evidence type="ECO:0000313" key="2">
    <source>
        <dbReference type="Proteomes" id="UP001233999"/>
    </source>
</evidence>
<feature type="non-terminal residue" evidence="1">
    <location>
        <position position="1"/>
    </location>
</feature>
<proteinExistence type="predicted"/>
<dbReference type="Proteomes" id="UP001233999">
    <property type="component" value="Unassembled WGS sequence"/>
</dbReference>
<keyword evidence="2" id="KW-1185">Reference proteome</keyword>
<dbReference type="EMBL" id="JASPKZ010003448">
    <property type="protein sequence ID" value="KAJ9593324.1"/>
    <property type="molecule type" value="Genomic_DNA"/>
</dbReference>
<reference evidence="1" key="1">
    <citation type="journal article" date="2023" name="IScience">
        <title>Live-bearing cockroach genome reveals convergent evolutionary mechanisms linked to viviparity in insects and beyond.</title>
        <authorList>
            <person name="Fouks B."/>
            <person name="Harrison M.C."/>
            <person name="Mikhailova A.A."/>
            <person name="Marchal E."/>
            <person name="English S."/>
            <person name="Carruthers M."/>
            <person name="Jennings E.C."/>
            <person name="Chiamaka E.L."/>
            <person name="Frigard R.A."/>
            <person name="Pippel M."/>
            <person name="Attardo G.M."/>
            <person name="Benoit J.B."/>
            <person name="Bornberg-Bauer E."/>
            <person name="Tobe S.S."/>
        </authorList>
    </citation>
    <scope>NUCLEOTIDE SEQUENCE</scope>
    <source>
        <strain evidence="1">Stay&amp;Tobe</strain>
    </source>
</reference>
<comment type="caution">
    <text evidence="1">The sequence shown here is derived from an EMBL/GenBank/DDBJ whole genome shotgun (WGS) entry which is preliminary data.</text>
</comment>
<feature type="non-terminal residue" evidence="1">
    <location>
        <position position="70"/>
    </location>
</feature>
<dbReference type="AlphaFoldDB" id="A0AAD8EKL5"/>